<dbReference type="InterPro" id="IPR050197">
    <property type="entry name" value="Aldolase_class_II_sugar_metab"/>
</dbReference>
<dbReference type="GO" id="GO:0005829">
    <property type="term" value="C:cytosol"/>
    <property type="evidence" value="ECO:0007669"/>
    <property type="project" value="TreeGrafter"/>
</dbReference>
<dbReference type="EMBL" id="QGDQ01000010">
    <property type="protein sequence ID" value="PWJ53856.1"/>
    <property type="molecule type" value="Genomic_DNA"/>
</dbReference>
<keyword evidence="5" id="KW-1185">Reference proteome</keyword>
<dbReference type="OrthoDB" id="9786287at2"/>
<evidence type="ECO:0000313" key="4">
    <source>
        <dbReference type="EMBL" id="PWJ53856.1"/>
    </source>
</evidence>
<keyword evidence="1" id="KW-0479">Metal-binding</keyword>
<dbReference type="SUPFAM" id="SSF53639">
    <property type="entry name" value="AraD/HMP-PK domain-like"/>
    <property type="match status" value="1"/>
</dbReference>
<dbReference type="AlphaFoldDB" id="A0A316A7D9"/>
<evidence type="ECO:0000313" key="5">
    <source>
        <dbReference type="Proteomes" id="UP000245469"/>
    </source>
</evidence>
<dbReference type="Proteomes" id="UP000245469">
    <property type="component" value="Unassembled WGS sequence"/>
</dbReference>
<comment type="caution">
    <text evidence="4">The sequence shown here is derived from an EMBL/GenBank/DDBJ whole genome shotgun (WGS) entry which is preliminary data.</text>
</comment>
<dbReference type="PANTHER" id="PTHR22789:SF0">
    <property type="entry name" value="3-OXO-TETRONATE 4-PHOSPHATE DECARBOXYLASE-RELATED"/>
    <property type="match status" value="1"/>
</dbReference>
<keyword evidence="2" id="KW-0456">Lyase</keyword>
<dbReference type="InterPro" id="IPR036409">
    <property type="entry name" value="Aldolase_II/adducin_N_sf"/>
</dbReference>
<accession>A0A316A7D9</accession>
<gene>
    <name evidence="4" type="ORF">BXY45_11099</name>
</gene>
<dbReference type="GO" id="GO:0019323">
    <property type="term" value="P:pentose catabolic process"/>
    <property type="evidence" value="ECO:0007669"/>
    <property type="project" value="TreeGrafter"/>
</dbReference>
<evidence type="ECO:0000256" key="2">
    <source>
        <dbReference type="ARBA" id="ARBA00023239"/>
    </source>
</evidence>
<organism evidence="4 5">
    <name type="scientific">Quadrisphaera granulorum</name>
    <dbReference type="NCBI Taxonomy" id="317664"/>
    <lineage>
        <taxon>Bacteria</taxon>
        <taxon>Bacillati</taxon>
        <taxon>Actinomycetota</taxon>
        <taxon>Actinomycetes</taxon>
        <taxon>Kineosporiales</taxon>
        <taxon>Kineosporiaceae</taxon>
        <taxon>Quadrisphaera</taxon>
    </lineage>
</organism>
<feature type="domain" description="Class II aldolase/adducin N-terminal" evidence="3">
    <location>
        <begin position="10"/>
        <end position="183"/>
    </location>
</feature>
<dbReference type="InterPro" id="IPR001303">
    <property type="entry name" value="Aldolase_II/adducin_N"/>
</dbReference>
<dbReference type="Gene3D" id="3.40.225.10">
    <property type="entry name" value="Class II aldolase/adducin N-terminal domain"/>
    <property type="match status" value="1"/>
</dbReference>
<protein>
    <submittedName>
        <fullName evidence="4">L-fuculose-phosphate aldolase</fullName>
    </submittedName>
</protein>
<evidence type="ECO:0000259" key="3">
    <source>
        <dbReference type="SMART" id="SM01007"/>
    </source>
</evidence>
<dbReference type="PANTHER" id="PTHR22789">
    <property type="entry name" value="FUCULOSE PHOSPHATE ALDOLASE"/>
    <property type="match status" value="1"/>
</dbReference>
<evidence type="ECO:0000256" key="1">
    <source>
        <dbReference type="ARBA" id="ARBA00022723"/>
    </source>
</evidence>
<dbReference type="SMART" id="SM01007">
    <property type="entry name" value="Aldolase_II"/>
    <property type="match status" value="1"/>
</dbReference>
<dbReference type="RefSeq" id="WP_109774131.1">
    <property type="nucleotide sequence ID" value="NZ_QGDQ01000010.1"/>
</dbReference>
<dbReference type="GO" id="GO:0046872">
    <property type="term" value="F:metal ion binding"/>
    <property type="evidence" value="ECO:0007669"/>
    <property type="project" value="UniProtKB-KW"/>
</dbReference>
<proteinExistence type="predicted"/>
<name>A0A316A7D9_9ACTN</name>
<dbReference type="GO" id="GO:0016832">
    <property type="term" value="F:aldehyde-lyase activity"/>
    <property type="evidence" value="ECO:0007669"/>
    <property type="project" value="TreeGrafter"/>
</dbReference>
<reference evidence="4 5" key="1">
    <citation type="submission" date="2018-03" db="EMBL/GenBank/DDBJ databases">
        <title>Genomic Encyclopedia of Archaeal and Bacterial Type Strains, Phase II (KMG-II): from individual species to whole genera.</title>
        <authorList>
            <person name="Goeker M."/>
        </authorList>
    </citation>
    <scope>NUCLEOTIDE SEQUENCE [LARGE SCALE GENOMIC DNA]</scope>
    <source>
        <strain evidence="4 5">DSM 44889</strain>
    </source>
</reference>
<sequence length="220" mass="22217">MSADVDSVRAQVVGVCRDLAQCGLVKGSGGNVSARVAGGIAITGTGVVLADARPEDVTVVDASGRVIAGTLVPSSELQLHLGAYDDEAVGAVVHTHASASVALSLVTDRLPCLHYQQLSLGGEVPVVPFAVFGSAELAASVTEALADKNAVILAHHGAVTTGADLASAVLNTELLEWAADIFLRARAVAPPRELSEEEQLAVVVAAASTGYGTTRTVDGS</sequence>
<dbReference type="Pfam" id="PF00596">
    <property type="entry name" value="Aldolase_II"/>
    <property type="match status" value="1"/>
</dbReference>